<dbReference type="PROSITE" id="PS50222">
    <property type="entry name" value="EF_HAND_2"/>
    <property type="match status" value="3"/>
</dbReference>
<name>A0A5Q0H1T6_SACSY</name>
<dbReference type="SMART" id="SM00054">
    <property type="entry name" value="EFh"/>
    <property type="match status" value="4"/>
</dbReference>
<dbReference type="EMBL" id="CP034550">
    <property type="protein sequence ID" value="QFZ19642.1"/>
    <property type="molecule type" value="Genomic_DNA"/>
</dbReference>
<dbReference type="GO" id="GO:0005509">
    <property type="term" value="F:calcium ion binding"/>
    <property type="evidence" value="ECO:0007669"/>
    <property type="project" value="InterPro"/>
</dbReference>
<feature type="domain" description="EF-hand" evidence="1">
    <location>
        <begin position="100"/>
        <end position="135"/>
    </location>
</feature>
<dbReference type="AlphaFoldDB" id="A0A5Q0H1T6"/>
<dbReference type="CDD" id="cd00051">
    <property type="entry name" value="EFh"/>
    <property type="match status" value="2"/>
</dbReference>
<dbReference type="InterPro" id="IPR018247">
    <property type="entry name" value="EF_Hand_1_Ca_BS"/>
</dbReference>
<dbReference type="KEGG" id="ssyi:EKG83_21370"/>
<dbReference type="InterPro" id="IPR011992">
    <property type="entry name" value="EF-hand-dom_pair"/>
</dbReference>
<feature type="domain" description="EF-hand" evidence="1">
    <location>
        <begin position="8"/>
        <end position="43"/>
    </location>
</feature>
<dbReference type="OrthoDB" id="3530529at2"/>
<dbReference type="Gene3D" id="1.10.238.10">
    <property type="entry name" value="EF-hand"/>
    <property type="match status" value="1"/>
</dbReference>
<dbReference type="Proteomes" id="UP000325787">
    <property type="component" value="Chromosome"/>
</dbReference>
<keyword evidence="3" id="KW-1185">Reference proteome</keyword>
<dbReference type="RefSeq" id="WP_033429658.1">
    <property type="nucleotide sequence ID" value="NZ_CP034550.1"/>
</dbReference>
<protein>
    <submittedName>
        <fullName evidence="2">EF-hand domain-containing protein</fullName>
    </submittedName>
</protein>
<accession>A0A5Q0H1T6</accession>
<evidence type="ECO:0000313" key="2">
    <source>
        <dbReference type="EMBL" id="QFZ19642.1"/>
    </source>
</evidence>
<dbReference type="Pfam" id="PF13202">
    <property type="entry name" value="EF-hand_5"/>
    <property type="match status" value="4"/>
</dbReference>
<feature type="domain" description="EF-hand" evidence="1">
    <location>
        <begin position="57"/>
        <end position="92"/>
    </location>
</feature>
<dbReference type="SUPFAM" id="SSF47473">
    <property type="entry name" value="EF-hand"/>
    <property type="match status" value="1"/>
</dbReference>
<sequence length="184" mass="20198">MTTDIATILTRKLRHMFDMLDADHDGHLTAEDMTALADALAVPFSAQPAKVEVLRGALRHIWDAHLCRMDADGDGRLEPAEYERGVRTAIAEDSAGLVDALNDTVVAWFALFDTDGDGLLGVDEYIQVGQAIGGIPPQEMAMAFQRLDHDQDGRLRVEEIRAAAVEYFTSEDPDADGNWLYGPL</sequence>
<evidence type="ECO:0000259" key="1">
    <source>
        <dbReference type="PROSITE" id="PS50222"/>
    </source>
</evidence>
<organism evidence="2 3">
    <name type="scientific">Saccharothrix syringae</name>
    <name type="common">Nocardiopsis syringae</name>
    <dbReference type="NCBI Taxonomy" id="103733"/>
    <lineage>
        <taxon>Bacteria</taxon>
        <taxon>Bacillati</taxon>
        <taxon>Actinomycetota</taxon>
        <taxon>Actinomycetes</taxon>
        <taxon>Pseudonocardiales</taxon>
        <taxon>Pseudonocardiaceae</taxon>
        <taxon>Saccharothrix</taxon>
    </lineage>
</organism>
<dbReference type="PROSITE" id="PS00018">
    <property type="entry name" value="EF_HAND_1"/>
    <property type="match status" value="3"/>
</dbReference>
<dbReference type="InterPro" id="IPR002048">
    <property type="entry name" value="EF_hand_dom"/>
</dbReference>
<proteinExistence type="predicted"/>
<reference evidence="3" key="1">
    <citation type="journal article" date="2021" name="Curr. Microbiol.">
        <title>Complete genome of nocamycin-producing strain Saccharothrix syringae NRRL B-16468 reveals the biosynthetic potential for secondary metabolites.</title>
        <authorList>
            <person name="Mo X."/>
            <person name="Yang S."/>
        </authorList>
    </citation>
    <scope>NUCLEOTIDE SEQUENCE [LARGE SCALE GENOMIC DNA]</scope>
    <source>
        <strain evidence="3">ATCC 51364 / DSM 43886 / JCM 6844 / KCTC 9398 / NBRC 14523 / NRRL B-16468 / INA 2240</strain>
    </source>
</reference>
<evidence type="ECO:0000313" key="3">
    <source>
        <dbReference type="Proteomes" id="UP000325787"/>
    </source>
</evidence>
<gene>
    <name evidence="2" type="ORF">EKG83_21370</name>
</gene>